<dbReference type="InterPro" id="IPR040274">
    <property type="entry name" value="CLE27/CLE43"/>
</dbReference>
<evidence type="ECO:0000256" key="1">
    <source>
        <dbReference type="SAM" id="MobiDB-lite"/>
    </source>
</evidence>
<evidence type="ECO:0000313" key="3">
    <source>
        <dbReference type="Proteomes" id="UP001345219"/>
    </source>
</evidence>
<evidence type="ECO:0000313" key="2">
    <source>
        <dbReference type="EMBL" id="KAK4763856.1"/>
    </source>
</evidence>
<feature type="compositionally biased region" description="Basic and acidic residues" evidence="1">
    <location>
        <begin position="80"/>
        <end position="89"/>
    </location>
</feature>
<dbReference type="AlphaFoldDB" id="A0AAN7KBN5"/>
<organism evidence="2 3">
    <name type="scientific">Trapa incisa</name>
    <dbReference type="NCBI Taxonomy" id="236973"/>
    <lineage>
        <taxon>Eukaryota</taxon>
        <taxon>Viridiplantae</taxon>
        <taxon>Streptophyta</taxon>
        <taxon>Embryophyta</taxon>
        <taxon>Tracheophyta</taxon>
        <taxon>Spermatophyta</taxon>
        <taxon>Magnoliopsida</taxon>
        <taxon>eudicotyledons</taxon>
        <taxon>Gunneridae</taxon>
        <taxon>Pentapetalae</taxon>
        <taxon>rosids</taxon>
        <taxon>malvids</taxon>
        <taxon>Myrtales</taxon>
        <taxon>Lythraceae</taxon>
        <taxon>Trapa</taxon>
    </lineage>
</organism>
<accession>A0AAN7KBN5</accession>
<dbReference type="PANTHER" id="PTHR37184">
    <property type="entry name" value="CLAVATA3/ESR (CLE)-RELATED PROTEIN 27"/>
    <property type="match status" value="1"/>
</dbReference>
<proteinExistence type="predicted"/>
<gene>
    <name evidence="2" type="ORF">SAY87_013294</name>
</gene>
<feature type="region of interest" description="Disordered" evidence="1">
    <location>
        <begin position="80"/>
        <end position="100"/>
    </location>
</feature>
<sequence>MQFSSIRVRRRISSIAALLIIILSLLLRIYACRASASPPLPGTISGKVTKKMVSDDLLRKYFPGSVHSLDSRRRMIVDRRGGGFQESKRNVPSCPDPLHN</sequence>
<dbReference type="EMBL" id="JAXIOK010000008">
    <property type="protein sequence ID" value="KAK4763856.1"/>
    <property type="molecule type" value="Genomic_DNA"/>
</dbReference>
<keyword evidence="3" id="KW-1185">Reference proteome</keyword>
<dbReference type="Proteomes" id="UP001345219">
    <property type="component" value="Chromosome 11"/>
</dbReference>
<comment type="caution">
    <text evidence="2">The sequence shown here is derived from an EMBL/GenBank/DDBJ whole genome shotgun (WGS) entry which is preliminary data.</text>
</comment>
<protein>
    <submittedName>
        <fullName evidence="2">Uncharacterized protein</fullName>
    </submittedName>
</protein>
<reference evidence="2 3" key="1">
    <citation type="journal article" date="2023" name="Hortic Res">
        <title>Pangenome of water caltrop reveals structural variations and asymmetric subgenome divergence after allopolyploidization.</title>
        <authorList>
            <person name="Zhang X."/>
            <person name="Chen Y."/>
            <person name="Wang L."/>
            <person name="Yuan Y."/>
            <person name="Fang M."/>
            <person name="Shi L."/>
            <person name="Lu R."/>
            <person name="Comes H.P."/>
            <person name="Ma Y."/>
            <person name="Chen Y."/>
            <person name="Huang G."/>
            <person name="Zhou Y."/>
            <person name="Zheng Z."/>
            <person name="Qiu Y."/>
        </authorList>
    </citation>
    <scope>NUCLEOTIDE SEQUENCE [LARGE SCALE GENOMIC DNA]</scope>
    <source>
        <tissue evidence="2">Roots</tissue>
    </source>
</reference>
<name>A0AAN7KBN5_9MYRT</name>
<dbReference type="PANTHER" id="PTHR37184:SF2">
    <property type="entry name" value="CLAVATA3_ESR (CLE)-RELATED PROTEIN 43"/>
    <property type="match status" value="1"/>
</dbReference>